<organism evidence="1 2">
    <name type="scientific">Microbacterium marinilacus</name>
    <dbReference type="NCBI Taxonomy" id="415209"/>
    <lineage>
        <taxon>Bacteria</taxon>
        <taxon>Bacillati</taxon>
        <taxon>Actinomycetota</taxon>
        <taxon>Actinomycetes</taxon>
        <taxon>Micrococcales</taxon>
        <taxon>Microbacteriaceae</taxon>
        <taxon>Microbacterium</taxon>
    </lineage>
</organism>
<comment type="caution">
    <text evidence="1">The sequence shown here is derived from an EMBL/GenBank/DDBJ whole genome shotgun (WGS) entry which is preliminary data.</text>
</comment>
<evidence type="ECO:0000313" key="1">
    <source>
        <dbReference type="EMBL" id="GAA3666283.1"/>
    </source>
</evidence>
<dbReference type="EMBL" id="BAAAYV010000021">
    <property type="protein sequence ID" value="GAA3666283.1"/>
    <property type="molecule type" value="Genomic_DNA"/>
</dbReference>
<reference evidence="2" key="1">
    <citation type="journal article" date="2019" name="Int. J. Syst. Evol. Microbiol.">
        <title>The Global Catalogue of Microorganisms (GCM) 10K type strain sequencing project: providing services to taxonomists for standard genome sequencing and annotation.</title>
        <authorList>
            <consortium name="The Broad Institute Genomics Platform"/>
            <consortium name="The Broad Institute Genome Sequencing Center for Infectious Disease"/>
            <person name="Wu L."/>
            <person name="Ma J."/>
        </authorList>
    </citation>
    <scope>NUCLEOTIDE SEQUENCE [LARGE SCALE GENOMIC DNA]</scope>
    <source>
        <strain evidence="2">JCM 16546</strain>
    </source>
</reference>
<sequence>MAEPGGATVKDSLTVRIGAATIRRFRTVQPVHGHYAVGTDVPGKGAE</sequence>
<name>A0ABP7BP49_9MICO</name>
<gene>
    <name evidence="1" type="ORF">GCM10022202_30530</name>
</gene>
<proteinExistence type="predicted"/>
<keyword evidence="2" id="KW-1185">Reference proteome</keyword>
<evidence type="ECO:0000313" key="2">
    <source>
        <dbReference type="Proteomes" id="UP001410795"/>
    </source>
</evidence>
<dbReference type="Proteomes" id="UP001410795">
    <property type="component" value="Unassembled WGS sequence"/>
</dbReference>
<accession>A0ABP7BP49</accession>
<protein>
    <submittedName>
        <fullName evidence="1">Uncharacterized protein</fullName>
    </submittedName>
</protein>